<evidence type="ECO:0000313" key="4">
    <source>
        <dbReference type="EMBL" id="QCP34466.1"/>
    </source>
</evidence>
<dbReference type="RefSeq" id="WP_137328000.1">
    <property type="nucleotide sequence ID" value="NZ_CP040058.1"/>
</dbReference>
<dbReference type="Proteomes" id="UP000298653">
    <property type="component" value="Chromosome"/>
</dbReference>
<dbReference type="InterPro" id="IPR011611">
    <property type="entry name" value="PfkB_dom"/>
</dbReference>
<dbReference type="KEGG" id="arf:AR1Y2_1012"/>
<dbReference type="InterPro" id="IPR002139">
    <property type="entry name" value="Ribo/fructo_kinase"/>
</dbReference>
<name>A0A4P8IAP0_9FIRM</name>
<dbReference type="GO" id="GO:0005829">
    <property type="term" value="C:cytosol"/>
    <property type="evidence" value="ECO:0007669"/>
    <property type="project" value="TreeGrafter"/>
</dbReference>
<proteinExistence type="predicted"/>
<reference evidence="4 5" key="1">
    <citation type="submission" date="2019-05" db="EMBL/GenBank/DDBJ databases">
        <title>Complete genome sequencing of Anaerostipes rhamnosivorans.</title>
        <authorList>
            <person name="Bui T.P.N."/>
            <person name="de Vos W.M."/>
        </authorList>
    </citation>
    <scope>NUCLEOTIDE SEQUENCE [LARGE SCALE GENOMIC DNA]</scope>
    <source>
        <strain evidence="4 5">1y2</strain>
    </source>
</reference>
<dbReference type="OrthoDB" id="9775849at2"/>
<dbReference type="PRINTS" id="PR00990">
    <property type="entry name" value="RIBOKINASE"/>
</dbReference>
<dbReference type="PANTHER" id="PTHR10584">
    <property type="entry name" value="SUGAR KINASE"/>
    <property type="match status" value="1"/>
</dbReference>
<keyword evidence="1 4" id="KW-0808">Transferase</keyword>
<dbReference type="GO" id="GO:0004747">
    <property type="term" value="F:ribokinase activity"/>
    <property type="evidence" value="ECO:0007669"/>
    <property type="project" value="UniProtKB-EC"/>
</dbReference>
<evidence type="ECO:0000259" key="3">
    <source>
        <dbReference type="Pfam" id="PF00294"/>
    </source>
</evidence>
<dbReference type="Pfam" id="PF00294">
    <property type="entry name" value="PfkB"/>
    <property type="match status" value="1"/>
</dbReference>
<dbReference type="AlphaFoldDB" id="A0A4P8IAP0"/>
<evidence type="ECO:0000256" key="1">
    <source>
        <dbReference type="ARBA" id="ARBA00022679"/>
    </source>
</evidence>
<organism evidence="4 5">
    <name type="scientific">Anaerostipes rhamnosivorans</name>
    <dbReference type="NCBI Taxonomy" id="1229621"/>
    <lineage>
        <taxon>Bacteria</taxon>
        <taxon>Bacillati</taxon>
        <taxon>Bacillota</taxon>
        <taxon>Clostridia</taxon>
        <taxon>Lachnospirales</taxon>
        <taxon>Lachnospiraceae</taxon>
        <taxon>Anaerostipes</taxon>
    </lineage>
</organism>
<evidence type="ECO:0000256" key="2">
    <source>
        <dbReference type="ARBA" id="ARBA00022777"/>
    </source>
</evidence>
<dbReference type="SUPFAM" id="SSF53613">
    <property type="entry name" value="Ribokinase-like"/>
    <property type="match status" value="1"/>
</dbReference>
<protein>
    <submittedName>
        <fullName evidence="4">Ribokinase</fullName>
        <ecNumber evidence="4">2.7.1.15</ecNumber>
    </submittedName>
</protein>
<keyword evidence="5" id="KW-1185">Reference proteome</keyword>
<dbReference type="InterPro" id="IPR029056">
    <property type="entry name" value="Ribokinase-like"/>
</dbReference>
<sequence length="302" mass="33355">MNQEKKVLIIGSSVADVIIDVERLPRSGEDVHIIDQRLCIGGCAFNVSDIIRHFQIPHLLFSPAGTGIYGDFIREEWKKRGITPALPVPDSPNGCCYCFVDSSGERSFASFHGAEYLFQKEWFDLIDVSQFDTVYVCGLEIEEKTGEHIVEFLEQNPGIQIYYAPGPRIEKQPKELMDRIFALHPVVHLSETEAQTLTGAADTDHAARAIFAKTKQDVVITLGEKGAYCLEHENGRFLPSRNAKQVDATGAGDAHIGAVIALRKLACSLPEAVQTANLISAAVVEKKGASLDHERFLQCFNK</sequence>
<dbReference type="EC" id="2.7.1.15" evidence="4"/>
<dbReference type="PANTHER" id="PTHR10584:SF166">
    <property type="entry name" value="RIBOKINASE"/>
    <property type="match status" value="1"/>
</dbReference>
<feature type="domain" description="Carbohydrate kinase PfkB" evidence="3">
    <location>
        <begin position="5"/>
        <end position="291"/>
    </location>
</feature>
<dbReference type="Gene3D" id="3.40.1190.20">
    <property type="match status" value="1"/>
</dbReference>
<dbReference type="EMBL" id="CP040058">
    <property type="protein sequence ID" value="QCP34466.1"/>
    <property type="molecule type" value="Genomic_DNA"/>
</dbReference>
<evidence type="ECO:0000313" key="5">
    <source>
        <dbReference type="Proteomes" id="UP000298653"/>
    </source>
</evidence>
<gene>
    <name evidence="4" type="ORF">AR1Y2_1012</name>
</gene>
<keyword evidence="2 4" id="KW-0418">Kinase</keyword>
<accession>A0A4P8IAP0</accession>